<accession>A0A0N1HBH6</accession>
<keyword evidence="3" id="KW-1185">Reference proteome</keyword>
<protein>
    <submittedName>
        <fullName evidence="2">Uncharacterized protein</fullName>
    </submittedName>
</protein>
<dbReference type="EMBL" id="LFJN01000009">
    <property type="protein sequence ID" value="KPI41410.1"/>
    <property type="molecule type" value="Genomic_DNA"/>
</dbReference>
<name>A0A0N1HBH6_9EURO</name>
<sequence length="126" mass="13222">MESTNLKSDDVKLLYYAAAGCDQPITSDKLAKMLGGGLNAKAARMRLVRALDRCEKEFGALPDVENDTADKSATPTKGKGKRTAPDSGKGKQGGGSAKKVKSEEKDDDVAGTTEAVKENKGEATSE</sequence>
<organism evidence="2 3">
    <name type="scientific">Cyphellophora attinorum</name>
    <dbReference type="NCBI Taxonomy" id="1664694"/>
    <lineage>
        <taxon>Eukaryota</taxon>
        <taxon>Fungi</taxon>
        <taxon>Dikarya</taxon>
        <taxon>Ascomycota</taxon>
        <taxon>Pezizomycotina</taxon>
        <taxon>Eurotiomycetes</taxon>
        <taxon>Chaetothyriomycetidae</taxon>
        <taxon>Chaetothyriales</taxon>
        <taxon>Cyphellophoraceae</taxon>
        <taxon>Cyphellophora</taxon>
    </lineage>
</organism>
<feature type="region of interest" description="Disordered" evidence="1">
    <location>
        <begin position="58"/>
        <end position="126"/>
    </location>
</feature>
<dbReference type="AlphaFoldDB" id="A0A0N1HBH6"/>
<dbReference type="VEuPathDB" id="FungiDB:AB675_9241"/>
<evidence type="ECO:0000256" key="1">
    <source>
        <dbReference type="SAM" id="MobiDB-lite"/>
    </source>
</evidence>
<feature type="compositionally biased region" description="Basic and acidic residues" evidence="1">
    <location>
        <begin position="115"/>
        <end position="126"/>
    </location>
</feature>
<gene>
    <name evidence="2" type="ORF">AB675_9241</name>
</gene>
<dbReference type="GeneID" id="28741636"/>
<dbReference type="Proteomes" id="UP000038010">
    <property type="component" value="Unassembled WGS sequence"/>
</dbReference>
<comment type="caution">
    <text evidence="2">The sequence shown here is derived from an EMBL/GenBank/DDBJ whole genome shotgun (WGS) entry which is preliminary data.</text>
</comment>
<proteinExistence type="predicted"/>
<reference evidence="2 3" key="1">
    <citation type="submission" date="2015-06" db="EMBL/GenBank/DDBJ databases">
        <title>Draft genome of the ant-associated black yeast Phialophora attae CBS 131958.</title>
        <authorList>
            <person name="Moreno L.F."/>
            <person name="Stielow B.J."/>
            <person name="de Hoog S."/>
            <person name="Vicente V.A."/>
            <person name="Weiss V.A."/>
            <person name="de Vries M."/>
            <person name="Cruz L.M."/>
            <person name="Souza E.M."/>
        </authorList>
    </citation>
    <scope>NUCLEOTIDE SEQUENCE [LARGE SCALE GENOMIC DNA]</scope>
    <source>
        <strain evidence="2 3">CBS 131958</strain>
    </source>
</reference>
<dbReference type="RefSeq" id="XP_018001373.1">
    <property type="nucleotide sequence ID" value="XM_018149756.1"/>
</dbReference>
<evidence type="ECO:0000313" key="2">
    <source>
        <dbReference type="EMBL" id="KPI41410.1"/>
    </source>
</evidence>
<evidence type="ECO:0000313" key="3">
    <source>
        <dbReference type="Proteomes" id="UP000038010"/>
    </source>
</evidence>